<organism evidence="2 3">
    <name type="scientific">Agrilutibacter terrestris</name>
    <dbReference type="NCBI Taxonomy" id="2865112"/>
    <lineage>
        <taxon>Bacteria</taxon>
        <taxon>Pseudomonadati</taxon>
        <taxon>Pseudomonadota</taxon>
        <taxon>Gammaproteobacteria</taxon>
        <taxon>Lysobacterales</taxon>
        <taxon>Lysobacteraceae</taxon>
        <taxon>Agrilutibacter</taxon>
    </lineage>
</organism>
<proteinExistence type="predicted"/>
<protein>
    <submittedName>
        <fullName evidence="2">TniQ family protein</fullName>
    </submittedName>
</protein>
<dbReference type="Proteomes" id="UP000516018">
    <property type="component" value="Chromosome"/>
</dbReference>
<keyword evidence="3" id="KW-1185">Reference proteome</keyword>
<gene>
    <name evidence="2" type="ORF">H8B22_05220</name>
</gene>
<dbReference type="Pfam" id="PF06527">
    <property type="entry name" value="TniQ"/>
    <property type="match status" value="1"/>
</dbReference>
<dbReference type="EMBL" id="CP060820">
    <property type="protein sequence ID" value="QNP41608.1"/>
    <property type="molecule type" value="Genomic_DNA"/>
</dbReference>
<dbReference type="RefSeq" id="WP_187713044.1">
    <property type="nucleotide sequence ID" value="NZ_CP060820.1"/>
</dbReference>
<name>A0A7H0FZZ2_9GAMM</name>
<accession>A0A7H0FZZ2</accession>
<evidence type="ECO:0000259" key="1">
    <source>
        <dbReference type="Pfam" id="PF06527"/>
    </source>
</evidence>
<evidence type="ECO:0000313" key="3">
    <source>
        <dbReference type="Proteomes" id="UP000516018"/>
    </source>
</evidence>
<dbReference type="InterPro" id="IPR009492">
    <property type="entry name" value="TniQ"/>
</dbReference>
<dbReference type="AlphaFoldDB" id="A0A7H0FZZ2"/>
<reference evidence="2 3" key="1">
    <citation type="submission" date="2020-08" db="EMBL/GenBank/DDBJ databases">
        <title>Lysobacter sp. II4 sp. nov., isolated from soil.</title>
        <authorList>
            <person name="Woo C.Y."/>
            <person name="Kim J."/>
        </authorList>
    </citation>
    <scope>NUCLEOTIDE SEQUENCE [LARGE SCALE GENOMIC DNA]</scope>
    <source>
        <strain evidence="2 3">II4</strain>
    </source>
</reference>
<evidence type="ECO:0000313" key="2">
    <source>
        <dbReference type="EMBL" id="QNP41608.1"/>
    </source>
</evidence>
<dbReference type="KEGG" id="lsx:H8B22_05220"/>
<sequence length="413" mass="45644">MSTTALGYVPYLRPGALLFTLAAFRHFQIGRGSLDATLVDLYGTTGGRKRNLFGESVATISKRAFGCSVPPRDVLLRHTFFGVYSRALSPAAAAAWSDALIAGDRSHKVQKVLRNFDSNAQFQLITRNLRSCHQCVADDISTCGFGQWRILHQIPALLFCPEHGLPLNDEIYGGSAGSVWQSALPQGRISTPADRTPWAASDGHSTYLDLWTQLLEGKLPVVTSHAWAAYMDLVVSKVGNIASAQTEIETTIRRAWSTDIANIRSGIGRHIMERFIHAELSHNSAPVRLAQKLIVLGAVSALGIDLPTTEESSQLRLDLCSPFNEHSAPPLQEQLRRFLLDAALPGALAPFLLTDRNTTQIARDASVHRRQVWKTMQRIPNRLLDEIASARKWPATSWVTIELKRRRETSRGP</sequence>
<feature type="domain" description="TniQ" evidence="1">
    <location>
        <begin position="48"/>
        <end position="167"/>
    </location>
</feature>